<dbReference type="Gene3D" id="3.40.50.2300">
    <property type="match status" value="1"/>
</dbReference>
<evidence type="ECO:0000313" key="10">
    <source>
        <dbReference type="EMBL" id="AKS05711.1"/>
    </source>
</evidence>
<dbReference type="AlphaFoldDB" id="A0A0H5A493"/>
<dbReference type="PROSITE" id="PS50110">
    <property type="entry name" value="RESPONSE_REGULATORY"/>
    <property type="match status" value="1"/>
</dbReference>
<evidence type="ECO:0000259" key="9">
    <source>
        <dbReference type="PROSITE" id="PS51755"/>
    </source>
</evidence>
<evidence type="ECO:0000313" key="11">
    <source>
        <dbReference type="Proteomes" id="UP000036608"/>
    </source>
</evidence>
<reference evidence="11" key="2">
    <citation type="submission" date="2015-05" db="EMBL/GenBank/DDBJ databases">
        <authorList>
            <person name="Swarnkar M.K."/>
            <person name="Vyas P."/>
            <person name="Rahi P."/>
            <person name="Thakur R."/>
            <person name="Thakur N."/>
            <person name="Singh A.K."/>
            <person name="Gulati A."/>
        </authorList>
    </citation>
    <scope>NUCLEOTIDE SEQUENCE [LARGE SCALE GENOMIC DNA]</scope>
    <source>
        <strain evidence="11">745</strain>
    </source>
</reference>
<proteinExistence type="predicted"/>
<evidence type="ECO:0000259" key="8">
    <source>
        <dbReference type="PROSITE" id="PS50110"/>
    </source>
</evidence>
<dbReference type="NCBIfam" id="TIGR01387">
    <property type="entry name" value="cztR_silR_copR"/>
    <property type="match status" value="1"/>
</dbReference>
<sequence length="226" mass="25492">MKLLIVEDQPKTGQYLRQGLAEAGFTTELVADGTSGQHLALTGDYDLLILDVMLPGRDGWQILQAVRSAGLEIPVLFLTARDAVEDRVHGLELGADDYLVKPFAFSELLARVRSLLRRGNSSPQETALQLADLRLDLMRRRVERDGQRIDLTAKEFSLLELLLRRQGEVLPKSLIASQVWDMNFDSDTNIIEVAIRRLRLKVDDNFPTKLIHTVRGMGYVLEERAN</sequence>
<dbReference type="GO" id="GO:0000156">
    <property type="term" value="F:phosphorelay response regulator activity"/>
    <property type="evidence" value="ECO:0007669"/>
    <property type="project" value="TreeGrafter"/>
</dbReference>
<reference evidence="10 11" key="1">
    <citation type="journal article" date="2015" name="Genome Announc.">
        <title>Complete Genome Sequence of the Rhizobacterium Pseudomonas trivialis Strain IHBB745 with Multiple Plant Growth-Promoting Activities and Tolerance to Desiccation and Alkalinity.</title>
        <authorList>
            <person name="Gulati A."/>
            <person name="Swarnkar M.K."/>
            <person name="Vyas P."/>
            <person name="Rahi P."/>
            <person name="Thakur R."/>
            <person name="Thakur N."/>
            <person name="Singh A.K."/>
        </authorList>
    </citation>
    <scope>NUCLEOTIDE SEQUENCE [LARGE SCALE GENOMIC DNA]</scope>
    <source>
        <strain evidence="11">745</strain>
    </source>
</reference>
<dbReference type="RefSeq" id="WP_049709414.1">
    <property type="nucleotide sequence ID" value="NZ_CP011507.1"/>
</dbReference>
<dbReference type="PROSITE" id="PS51755">
    <property type="entry name" value="OMPR_PHOB"/>
    <property type="match status" value="1"/>
</dbReference>
<dbReference type="EMBL" id="CP011507">
    <property type="protein sequence ID" value="AKS05711.1"/>
    <property type="molecule type" value="Genomic_DNA"/>
</dbReference>
<keyword evidence="3" id="KW-0805">Transcription regulation</keyword>
<dbReference type="SMART" id="SM00862">
    <property type="entry name" value="Trans_reg_C"/>
    <property type="match status" value="1"/>
</dbReference>
<feature type="DNA-binding region" description="OmpR/PhoB-type" evidence="7">
    <location>
        <begin position="125"/>
        <end position="223"/>
    </location>
</feature>
<dbReference type="Gene3D" id="6.10.250.690">
    <property type="match status" value="1"/>
</dbReference>
<dbReference type="InterPro" id="IPR006291">
    <property type="entry name" value="CusR-like"/>
</dbReference>
<dbReference type="GO" id="GO:0000976">
    <property type="term" value="F:transcription cis-regulatory region binding"/>
    <property type="evidence" value="ECO:0007669"/>
    <property type="project" value="TreeGrafter"/>
</dbReference>
<dbReference type="CDD" id="cd00383">
    <property type="entry name" value="trans_reg_C"/>
    <property type="match status" value="1"/>
</dbReference>
<evidence type="ECO:0000256" key="3">
    <source>
        <dbReference type="ARBA" id="ARBA00023015"/>
    </source>
</evidence>
<dbReference type="GO" id="GO:0032993">
    <property type="term" value="C:protein-DNA complex"/>
    <property type="evidence" value="ECO:0007669"/>
    <property type="project" value="TreeGrafter"/>
</dbReference>
<dbReference type="PANTHER" id="PTHR48111:SF41">
    <property type="entry name" value="TRANSCRIPTIONAL REGULATORY PROTEIN CUSR-RELATED"/>
    <property type="match status" value="1"/>
</dbReference>
<dbReference type="PANTHER" id="PTHR48111">
    <property type="entry name" value="REGULATOR OF RPOS"/>
    <property type="match status" value="1"/>
</dbReference>
<keyword evidence="5" id="KW-0804">Transcription</keyword>
<evidence type="ECO:0000256" key="5">
    <source>
        <dbReference type="ARBA" id="ARBA00023163"/>
    </source>
</evidence>
<evidence type="ECO:0000256" key="2">
    <source>
        <dbReference type="ARBA" id="ARBA00023012"/>
    </source>
</evidence>
<dbReference type="CDD" id="cd19935">
    <property type="entry name" value="REC_OmpR_CusR-like"/>
    <property type="match status" value="1"/>
</dbReference>
<dbReference type="SUPFAM" id="SSF46894">
    <property type="entry name" value="C-terminal effector domain of the bipartite response regulators"/>
    <property type="match status" value="1"/>
</dbReference>
<dbReference type="OrthoDB" id="9802426at2"/>
<dbReference type="SMART" id="SM00448">
    <property type="entry name" value="REC"/>
    <property type="match status" value="1"/>
</dbReference>
<feature type="modified residue" description="4-aspartylphosphate" evidence="6">
    <location>
        <position position="51"/>
    </location>
</feature>
<evidence type="ECO:0000256" key="7">
    <source>
        <dbReference type="PROSITE-ProRule" id="PRU01091"/>
    </source>
</evidence>
<accession>A0A0H5A493</accession>
<dbReference type="InterPro" id="IPR036388">
    <property type="entry name" value="WH-like_DNA-bd_sf"/>
</dbReference>
<evidence type="ECO:0000256" key="1">
    <source>
        <dbReference type="ARBA" id="ARBA00022553"/>
    </source>
</evidence>
<feature type="domain" description="Response regulatory" evidence="8">
    <location>
        <begin position="2"/>
        <end position="116"/>
    </location>
</feature>
<keyword evidence="4 7" id="KW-0238">DNA-binding</keyword>
<organism evidence="10 11">
    <name type="scientific">Pseudomonas trivialis</name>
    <dbReference type="NCBI Taxonomy" id="200450"/>
    <lineage>
        <taxon>Bacteria</taxon>
        <taxon>Pseudomonadati</taxon>
        <taxon>Pseudomonadota</taxon>
        <taxon>Gammaproteobacteria</taxon>
        <taxon>Pseudomonadales</taxon>
        <taxon>Pseudomonadaceae</taxon>
        <taxon>Pseudomonas</taxon>
    </lineage>
</organism>
<keyword evidence="2" id="KW-0902">Two-component regulatory system</keyword>
<dbReference type="InterPro" id="IPR001789">
    <property type="entry name" value="Sig_transdc_resp-reg_receiver"/>
</dbReference>
<dbReference type="SUPFAM" id="SSF52172">
    <property type="entry name" value="CheY-like"/>
    <property type="match status" value="1"/>
</dbReference>
<dbReference type="InterPro" id="IPR039420">
    <property type="entry name" value="WalR-like"/>
</dbReference>
<dbReference type="Pfam" id="PF00072">
    <property type="entry name" value="Response_reg"/>
    <property type="match status" value="1"/>
</dbReference>
<keyword evidence="1 6" id="KW-0597">Phosphoprotein</keyword>
<dbReference type="FunFam" id="1.10.10.10:FF:000005">
    <property type="entry name" value="Two-component system response regulator"/>
    <property type="match status" value="1"/>
</dbReference>
<evidence type="ECO:0000256" key="6">
    <source>
        <dbReference type="PROSITE-ProRule" id="PRU00169"/>
    </source>
</evidence>
<dbReference type="InterPro" id="IPR001867">
    <property type="entry name" value="OmpR/PhoB-type_DNA-bd"/>
</dbReference>
<evidence type="ECO:0000256" key="4">
    <source>
        <dbReference type="ARBA" id="ARBA00023125"/>
    </source>
</evidence>
<dbReference type="PATRIC" id="fig|200450.3.peg.1291"/>
<dbReference type="InterPro" id="IPR016032">
    <property type="entry name" value="Sig_transdc_resp-reg_C-effctor"/>
</dbReference>
<name>A0A0H5A493_9PSED</name>
<dbReference type="Proteomes" id="UP000036608">
    <property type="component" value="Chromosome"/>
</dbReference>
<dbReference type="GO" id="GO:0005829">
    <property type="term" value="C:cytosol"/>
    <property type="evidence" value="ECO:0007669"/>
    <property type="project" value="TreeGrafter"/>
</dbReference>
<dbReference type="InterPro" id="IPR011006">
    <property type="entry name" value="CheY-like_superfamily"/>
</dbReference>
<feature type="domain" description="OmpR/PhoB-type" evidence="9">
    <location>
        <begin position="125"/>
        <end position="223"/>
    </location>
</feature>
<dbReference type="GO" id="GO:0006355">
    <property type="term" value="P:regulation of DNA-templated transcription"/>
    <property type="evidence" value="ECO:0007669"/>
    <property type="project" value="InterPro"/>
</dbReference>
<protein>
    <submittedName>
        <fullName evidence="10">Transcriptional regulator</fullName>
    </submittedName>
</protein>
<dbReference type="Gene3D" id="1.10.10.10">
    <property type="entry name" value="Winged helix-like DNA-binding domain superfamily/Winged helix DNA-binding domain"/>
    <property type="match status" value="1"/>
</dbReference>
<dbReference type="Pfam" id="PF00486">
    <property type="entry name" value="Trans_reg_C"/>
    <property type="match status" value="1"/>
</dbReference>
<dbReference type="KEGG" id="ptv:AA957_06235"/>
<gene>
    <name evidence="10" type="ORF">AA957_06235</name>
</gene>